<sequence>MDILKDTVNAVLTAVPHMRTLLFDSNPLPVNALYRAPYLTYLSVGRAFMTDSTYTLFPSVRHAIVSSNTWNHFLFKYQGRQMKTIHVSLVEPGLEYAATPLRDIERSCPNLAHLILYLEHPPVPLLGPLPRLRYIGLHFAQPEVDLRKRPWALMQALMALDCSAPRVVRFLNADVAEHMRVYLERGEKMGTELLGRVTGGMLQLQDPTGRRIVPYSQATSNGPDIVKYVI</sequence>
<protein>
    <submittedName>
        <fullName evidence="1">Uncharacterized protein</fullName>
    </submittedName>
</protein>
<evidence type="ECO:0000313" key="2">
    <source>
        <dbReference type="Proteomes" id="UP000814033"/>
    </source>
</evidence>
<evidence type="ECO:0000313" key="1">
    <source>
        <dbReference type="EMBL" id="KAI0042847.1"/>
    </source>
</evidence>
<dbReference type="EMBL" id="MU276045">
    <property type="protein sequence ID" value="KAI0042847.1"/>
    <property type="molecule type" value="Genomic_DNA"/>
</dbReference>
<comment type="caution">
    <text evidence="1">The sequence shown here is derived from an EMBL/GenBank/DDBJ whole genome shotgun (WGS) entry which is preliminary data.</text>
</comment>
<proteinExistence type="predicted"/>
<reference evidence="1" key="2">
    <citation type="journal article" date="2022" name="New Phytol.">
        <title>Evolutionary transition to the ectomycorrhizal habit in the genomes of a hyperdiverse lineage of mushroom-forming fungi.</title>
        <authorList>
            <person name="Looney B."/>
            <person name="Miyauchi S."/>
            <person name="Morin E."/>
            <person name="Drula E."/>
            <person name="Courty P.E."/>
            <person name="Kohler A."/>
            <person name="Kuo A."/>
            <person name="LaButti K."/>
            <person name="Pangilinan J."/>
            <person name="Lipzen A."/>
            <person name="Riley R."/>
            <person name="Andreopoulos W."/>
            <person name="He G."/>
            <person name="Johnson J."/>
            <person name="Nolan M."/>
            <person name="Tritt A."/>
            <person name="Barry K.W."/>
            <person name="Grigoriev I.V."/>
            <person name="Nagy L.G."/>
            <person name="Hibbett D."/>
            <person name="Henrissat B."/>
            <person name="Matheny P.B."/>
            <person name="Labbe J."/>
            <person name="Martin F.M."/>
        </authorList>
    </citation>
    <scope>NUCLEOTIDE SEQUENCE</scope>
    <source>
        <strain evidence="1">FP105234-sp</strain>
    </source>
</reference>
<dbReference type="Proteomes" id="UP000814033">
    <property type="component" value="Unassembled WGS sequence"/>
</dbReference>
<keyword evidence="2" id="KW-1185">Reference proteome</keyword>
<reference evidence="1" key="1">
    <citation type="submission" date="2021-02" db="EMBL/GenBank/DDBJ databases">
        <authorList>
            <consortium name="DOE Joint Genome Institute"/>
            <person name="Ahrendt S."/>
            <person name="Looney B.P."/>
            <person name="Miyauchi S."/>
            <person name="Morin E."/>
            <person name="Drula E."/>
            <person name="Courty P.E."/>
            <person name="Chicoki N."/>
            <person name="Fauchery L."/>
            <person name="Kohler A."/>
            <person name="Kuo A."/>
            <person name="Labutti K."/>
            <person name="Pangilinan J."/>
            <person name="Lipzen A."/>
            <person name="Riley R."/>
            <person name="Andreopoulos W."/>
            <person name="He G."/>
            <person name="Johnson J."/>
            <person name="Barry K.W."/>
            <person name="Grigoriev I.V."/>
            <person name="Nagy L."/>
            <person name="Hibbett D."/>
            <person name="Henrissat B."/>
            <person name="Matheny P.B."/>
            <person name="Labbe J."/>
            <person name="Martin F."/>
        </authorList>
    </citation>
    <scope>NUCLEOTIDE SEQUENCE</scope>
    <source>
        <strain evidence="1">FP105234-sp</strain>
    </source>
</reference>
<organism evidence="1 2">
    <name type="scientific">Auriscalpium vulgare</name>
    <dbReference type="NCBI Taxonomy" id="40419"/>
    <lineage>
        <taxon>Eukaryota</taxon>
        <taxon>Fungi</taxon>
        <taxon>Dikarya</taxon>
        <taxon>Basidiomycota</taxon>
        <taxon>Agaricomycotina</taxon>
        <taxon>Agaricomycetes</taxon>
        <taxon>Russulales</taxon>
        <taxon>Auriscalpiaceae</taxon>
        <taxon>Auriscalpium</taxon>
    </lineage>
</organism>
<accession>A0ACB8RFQ7</accession>
<gene>
    <name evidence="1" type="ORF">FA95DRAFT_514975</name>
</gene>
<name>A0ACB8RFQ7_9AGAM</name>